<evidence type="ECO:0000256" key="7">
    <source>
        <dbReference type="ARBA" id="ARBA00022741"/>
    </source>
</evidence>
<evidence type="ECO:0000256" key="6">
    <source>
        <dbReference type="ARBA" id="ARBA00022692"/>
    </source>
</evidence>
<evidence type="ECO:0000256" key="19">
    <source>
        <dbReference type="SAM" id="Phobius"/>
    </source>
</evidence>
<keyword evidence="8 20" id="KW-0418">Kinase</keyword>
<evidence type="ECO:0000256" key="5">
    <source>
        <dbReference type="ARBA" id="ARBA00022679"/>
    </source>
</evidence>
<evidence type="ECO:0000256" key="15">
    <source>
        <dbReference type="PIRSR" id="PIRSR600829-1"/>
    </source>
</evidence>
<evidence type="ECO:0000256" key="9">
    <source>
        <dbReference type="ARBA" id="ARBA00022840"/>
    </source>
</evidence>
<dbReference type="GO" id="GO:0005524">
    <property type="term" value="F:ATP binding"/>
    <property type="evidence" value="ECO:0007669"/>
    <property type="project" value="UniProtKB-KW"/>
</dbReference>
<dbReference type="GO" id="GO:0046872">
    <property type="term" value="F:metal ion binding"/>
    <property type="evidence" value="ECO:0007669"/>
    <property type="project" value="UniProtKB-KW"/>
</dbReference>
<evidence type="ECO:0000256" key="10">
    <source>
        <dbReference type="ARBA" id="ARBA00022989"/>
    </source>
</evidence>
<reference evidence="20 21" key="1">
    <citation type="submission" date="2018-06" db="EMBL/GenBank/DDBJ databases">
        <title>Noncontiguous genome sequence of Ruminococcaceae bacterium ASD2818.</title>
        <authorList>
            <person name="Chaplin A.V."/>
            <person name="Sokolova S.R."/>
            <person name="Kochetkova T.O."/>
            <person name="Goltsov A.Y."/>
            <person name="Trofimov D.Y."/>
            <person name="Efimov B.A."/>
        </authorList>
    </citation>
    <scope>NUCLEOTIDE SEQUENCE [LARGE SCALE GENOMIC DNA]</scope>
    <source>
        <strain evidence="20 21">ASD2818</strain>
    </source>
</reference>
<feature type="binding site" evidence="16">
    <location>
        <position position="39"/>
    </location>
    <ligand>
        <name>substrate</name>
    </ligand>
</feature>
<dbReference type="Proteomes" id="UP000249377">
    <property type="component" value="Unassembled WGS sequence"/>
</dbReference>
<evidence type="ECO:0000256" key="18">
    <source>
        <dbReference type="PIRSR" id="PIRSR600829-4"/>
    </source>
</evidence>
<keyword evidence="6 19" id="KW-0812">Transmembrane</keyword>
<dbReference type="Gene3D" id="1.10.287.3610">
    <property type="match status" value="1"/>
</dbReference>
<keyword evidence="4" id="KW-0444">Lipid biosynthesis</keyword>
<keyword evidence="11" id="KW-0443">Lipid metabolism</keyword>
<comment type="cofactor">
    <cofactor evidence="18">
        <name>Mg(2+)</name>
        <dbReference type="ChEBI" id="CHEBI:18420"/>
    </cofactor>
    <text evidence="18">Mn(2+), Zn(2+), Cd(2+) and Co(2+) support activity to lesser extents.</text>
</comment>
<feature type="transmembrane region" description="Helical" evidence="19">
    <location>
        <begin position="25"/>
        <end position="45"/>
    </location>
</feature>
<evidence type="ECO:0000256" key="11">
    <source>
        <dbReference type="ARBA" id="ARBA00023098"/>
    </source>
</evidence>
<evidence type="ECO:0000256" key="16">
    <source>
        <dbReference type="PIRSR" id="PIRSR600829-2"/>
    </source>
</evidence>
<dbReference type="InterPro" id="IPR033717">
    <property type="entry name" value="UDPK"/>
</dbReference>
<dbReference type="GO" id="GO:0016301">
    <property type="term" value="F:kinase activity"/>
    <property type="evidence" value="ECO:0007669"/>
    <property type="project" value="UniProtKB-KW"/>
</dbReference>
<protein>
    <submittedName>
        <fullName evidence="20">Diacylglycerol kinase family protein</fullName>
    </submittedName>
</protein>
<dbReference type="PANTHER" id="PTHR34299:SF1">
    <property type="entry name" value="DIACYLGLYCEROL KINASE"/>
    <property type="match status" value="1"/>
</dbReference>
<keyword evidence="5" id="KW-0808">Transferase</keyword>
<dbReference type="EMBL" id="QLYR01000001">
    <property type="protein sequence ID" value="RAQ30811.1"/>
    <property type="molecule type" value="Genomic_DNA"/>
</dbReference>
<comment type="subcellular location">
    <subcellularLocation>
        <location evidence="1">Cell membrane</location>
        <topology evidence="1">Multi-pass membrane protein</topology>
    </subcellularLocation>
</comment>
<feature type="binding site" evidence="17">
    <location>
        <begin position="55"/>
        <end position="57"/>
    </location>
    <ligand>
        <name>ATP</name>
        <dbReference type="ChEBI" id="CHEBI:30616"/>
    </ligand>
</feature>
<feature type="active site" description="Proton acceptor" evidence="15">
    <location>
        <position position="39"/>
    </location>
</feature>
<keyword evidence="21" id="KW-1185">Reference proteome</keyword>
<keyword evidence="13" id="KW-0594">Phospholipid biosynthesis</keyword>
<dbReference type="Pfam" id="PF01219">
    <property type="entry name" value="DAGK_prokar"/>
    <property type="match status" value="1"/>
</dbReference>
<evidence type="ECO:0000256" key="3">
    <source>
        <dbReference type="ARBA" id="ARBA00022475"/>
    </source>
</evidence>
<comment type="similarity">
    <text evidence="2">Belongs to the bacterial diacylglycerol kinase family.</text>
</comment>
<proteinExistence type="inferred from homology"/>
<dbReference type="AlphaFoldDB" id="A0A328UI33"/>
<sequence length="138" mass="15624">MRIHTVALLYVSAFSLFFQLSRVEYAVLFLTFALVMMAEMVNTAIERLCDKTAKEYHPLIKHAKDMAAGAVLVCAVFAVGVAVCLFGDATVYPVIWSWFLSRPWAFVLFLVFSLLSVVYIIAGPPRIRDFLKGKKKRR</sequence>
<keyword evidence="18" id="KW-0479">Metal-binding</keyword>
<feature type="binding site" evidence="17">
    <location>
        <position position="46"/>
    </location>
    <ligand>
        <name>ATP</name>
        <dbReference type="ChEBI" id="CHEBI:30616"/>
    </ligand>
</feature>
<dbReference type="GO" id="GO:0008654">
    <property type="term" value="P:phospholipid biosynthetic process"/>
    <property type="evidence" value="ECO:0007669"/>
    <property type="project" value="UniProtKB-KW"/>
</dbReference>
<accession>A0A328UI33</accession>
<dbReference type="InterPro" id="IPR000829">
    <property type="entry name" value="DAGK"/>
</dbReference>
<keyword evidence="10 19" id="KW-1133">Transmembrane helix</keyword>
<dbReference type="CDD" id="cd14265">
    <property type="entry name" value="UDPK_IM_like"/>
    <property type="match status" value="1"/>
</dbReference>
<evidence type="ECO:0000256" key="2">
    <source>
        <dbReference type="ARBA" id="ARBA00005967"/>
    </source>
</evidence>
<evidence type="ECO:0000256" key="14">
    <source>
        <dbReference type="ARBA" id="ARBA00023264"/>
    </source>
</evidence>
<feature type="binding site" evidence="18">
    <location>
        <position position="46"/>
    </location>
    <ligand>
        <name>a divalent metal cation</name>
        <dbReference type="ChEBI" id="CHEBI:60240"/>
    </ligand>
</feature>
<evidence type="ECO:0000256" key="4">
    <source>
        <dbReference type="ARBA" id="ARBA00022516"/>
    </source>
</evidence>
<feature type="binding site" evidence="17">
    <location>
        <begin position="64"/>
        <end position="65"/>
    </location>
    <ligand>
        <name>ATP</name>
        <dbReference type="ChEBI" id="CHEBI:30616"/>
    </ligand>
</feature>
<keyword evidence="9 17" id="KW-0067">ATP-binding</keyword>
<evidence type="ECO:0000256" key="17">
    <source>
        <dbReference type="PIRSR" id="PIRSR600829-3"/>
    </source>
</evidence>
<dbReference type="InterPro" id="IPR036945">
    <property type="entry name" value="DAGK_sf"/>
</dbReference>
<evidence type="ECO:0000313" key="20">
    <source>
        <dbReference type="EMBL" id="RAQ30811.1"/>
    </source>
</evidence>
<evidence type="ECO:0000256" key="13">
    <source>
        <dbReference type="ARBA" id="ARBA00023209"/>
    </source>
</evidence>
<name>A0A328UI33_9FIRM</name>
<evidence type="ECO:0000256" key="1">
    <source>
        <dbReference type="ARBA" id="ARBA00004651"/>
    </source>
</evidence>
<dbReference type="PANTHER" id="PTHR34299">
    <property type="entry name" value="DIACYLGLYCEROL KINASE"/>
    <property type="match status" value="1"/>
</dbReference>
<keyword evidence="12 19" id="KW-0472">Membrane</keyword>
<gene>
    <name evidence="20" type="ORF">DPQ25_01910</name>
</gene>
<keyword evidence="14" id="KW-1208">Phospholipid metabolism</keyword>
<feature type="transmembrane region" description="Helical" evidence="19">
    <location>
        <begin position="66"/>
        <end position="92"/>
    </location>
</feature>
<evidence type="ECO:0000313" key="21">
    <source>
        <dbReference type="Proteomes" id="UP000249377"/>
    </source>
</evidence>
<feature type="transmembrane region" description="Helical" evidence="19">
    <location>
        <begin position="104"/>
        <end position="122"/>
    </location>
</feature>
<keyword evidence="7 17" id="KW-0547">Nucleotide-binding</keyword>
<organism evidence="20 21">
    <name type="scientific">Hydrogeniiclostridium mannosilyticum</name>
    <dbReference type="NCBI Taxonomy" id="2764322"/>
    <lineage>
        <taxon>Bacteria</taxon>
        <taxon>Bacillati</taxon>
        <taxon>Bacillota</taxon>
        <taxon>Clostridia</taxon>
        <taxon>Eubacteriales</taxon>
        <taxon>Acutalibacteraceae</taxon>
        <taxon>Hydrogeniiclostridium</taxon>
    </lineage>
</organism>
<evidence type="ECO:0000256" key="12">
    <source>
        <dbReference type="ARBA" id="ARBA00023136"/>
    </source>
</evidence>
<dbReference type="GO" id="GO:0005886">
    <property type="term" value="C:plasma membrane"/>
    <property type="evidence" value="ECO:0007669"/>
    <property type="project" value="UniProtKB-SubCell"/>
</dbReference>
<evidence type="ECO:0000256" key="8">
    <source>
        <dbReference type="ARBA" id="ARBA00022777"/>
    </source>
</evidence>
<keyword evidence="3" id="KW-1003">Cell membrane</keyword>
<keyword evidence="18" id="KW-0460">Magnesium</keyword>
<comment type="caution">
    <text evidence="20">The sequence shown here is derived from an EMBL/GenBank/DDBJ whole genome shotgun (WGS) entry which is preliminary data.</text>
</comment>